<name>A0ABX7X2E7_9GAMM</name>
<keyword evidence="2" id="KW-0812">Transmembrane</keyword>
<reference evidence="4 5" key="1">
    <citation type="submission" date="2021-04" db="EMBL/GenBank/DDBJ databases">
        <title>Genomics, taxonomy and metabolism of representatives of sulfur bacteria of the genus Thiothrix: Thiothrix fructosivorans QT, Thiothrix unzii A1T and three new species, Thiothrix subterranea sp. nov., Thiothrix litoralis sp. nov. and 'Candidatus Thiothrix anitrata' sp. nov.</title>
        <authorList>
            <person name="Ravin N.V."/>
            <person name="Smolyakov D."/>
            <person name="Rudenko T.S."/>
            <person name="Mardanov A.V."/>
            <person name="Beletsky A.V."/>
            <person name="Markov N.D."/>
            <person name="Fomenkov A.I."/>
            <person name="Roberts R.J."/>
            <person name="Karnachuk O.V."/>
            <person name="Novikov A."/>
            <person name="Grabovich M.Y."/>
        </authorList>
    </citation>
    <scope>NUCLEOTIDE SEQUENCE [LARGE SCALE GENOMIC DNA]</scope>
    <source>
        <strain evidence="4 5">A52</strain>
    </source>
</reference>
<feature type="region of interest" description="Disordered" evidence="1">
    <location>
        <begin position="1"/>
        <end position="22"/>
    </location>
</feature>
<dbReference type="GO" id="GO:0005524">
    <property type="term" value="F:ATP binding"/>
    <property type="evidence" value="ECO:0007669"/>
    <property type="project" value="UniProtKB-KW"/>
</dbReference>
<evidence type="ECO:0000313" key="5">
    <source>
        <dbReference type="Proteomes" id="UP000672027"/>
    </source>
</evidence>
<gene>
    <name evidence="4" type="ORF">J8380_00265</name>
</gene>
<sequence length="523" mass="59937">MTNEERNLLSSDPYPGLRPYHEDEQDKFFGRDADAEVLIDKVLTNRLTLLFAASGVGKSSLLQAAVIPRLKSPTGENLEVVYHIDWVSEPVSSVRAAVLQALHSSGKLPEGAADEAGETLEELLEFCGLFVRHPLVLILDQFEEFFRYQRASANFQPFIEQLTAIITNPQLPVSLVLSMREDFALELNAFKPRLPTLLFENFYRLDTLSKKQAYDAVVNPMSLIGFYYEDGLVDVILNDLLISPVLLISEASPDLSCFSKIEMSYLQIVCSYLWSGACKNNSYIVKVSDYFDAGAAEGILERYLEHKFGYFQGREKYIAYRAFDFLVGLSGFKIAYTAEGLSKVTRMPEKNISFVLDKLDKLKVLRKSNIDGFDWYQLHHDIYSRLIRNWQCRWRISPEYVEVASKIDSHIVSSYIVFDKRHGFLKEAYNNFLVKYGRLSDQAAKCFFYAENLNSYLKEKLTLVFRKNKRNINSITDKVLGETLSLVGYVKNMSVWNRVYMTLLFVAFVLSLVDVVIIINLFR</sequence>
<protein>
    <submittedName>
        <fullName evidence="4">ATP-binding protein</fullName>
    </submittedName>
</protein>
<keyword evidence="5" id="KW-1185">Reference proteome</keyword>
<keyword evidence="2" id="KW-0472">Membrane</keyword>
<dbReference type="Pfam" id="PF20703">
    <property type="entry name" value="nSTAND1"/>
    <property type="match status" value="1"/>
</dbReference>
<evidence type="ECO:0000256" key="2">
    <source>
        <dbReference type="SAM" id="Phobius"/>
    </source>
</evidence>
<dbReference type="SUPFAM" id="SSF52540">
    <property type="entry name" value="P-loop containing nucleoside triphosphate hydrolases"/>
    <property type="match status" value="1"/>
</dbReference>
<dbReference type="Proteomes" id="UP000672027">
    <property type="component" value="Chromosome"/>
</dbReference>
<keyword evidence="4" id="KW-0547">Nucleotide-binding</keyword>
<dbReference type="InterPro" id="IPR027417">
    <property type="entry name" value="P-loop_NTPase"/>
</dbReference>
<keyword evidence="4" id="KW-0067">ATP-binding</keyword>
<dbReference type="EMBL" id="CP072800">
    <property type="protein sequence ID" value="QTR50059.1"/>
    <property type="molecule type" value="Genomic_DNA"/>
</dbReference>
<dbReference type="Gene3D" id="3.40.50.300">
    <property type="entry name" value="P-loop containing nucleotide triphosphate hydrolases"/>
    <property type="match status" value="1"/>
</dbReference>
<keyword evidence="2" id="KW-1133">Transmembrane helix</keyword>
<feature type="transmembrane region" description="Helical" evidence="2">
    <location>
        <begin position="499"/>
        <end position="522"/>
    </location>
</feature>
<evidence type="ECO:0000256" key="1">
    <source>
        <dbReference type="SAM" id="MobiDB-lite"/>
    </source>
</evidence>
<organism evidence="4 5">
    <name type="scientific">Candidatus Thiothrix anitrata</name>
    <dbReference type="NCBI Taxonomy" id="2823902"/>
    <lineage>
        <taxon>Bacteria</taxon>
        <taxon>Pseudomonadati</taxon>
        <taxon>Pseudomonadota</taxon>
        <taxon>Gammaproteobacteria</taxon>
        <taxon>Thiotrichales</taxon>
        <taxon>Thiotrichaceae</taxon>
        <taxon>Thiothrix</taxon>
    </lineage>
</organism>
<accession>A0ABX7X2E7</accession>
<evidence type="ECO:0000259" key="3">
    <source>
        <dbReference type="Pfam" id="PF20703"/>
    </source>
</evidence>
<proteinExistence type="predicted"/>
<dbReference type="InterPro" id="IPR049052">
    <property type="entry name" value="nSTAND1"/>
</dbReference>
<feature type="domain" description="Novel STAND NTPase 1" evidence="3">
    <location>
        <begin position="13"/>
        <end position="391"/>
    </location>
</feature>
<dbReference type="RefSeq" id="WP_210226895.1">
    <property type="nucleotide sequence ID" value="NZ_CP072800.1"/>
</dbReference>
<evidence type="ECO:0000313" key="4">
    <source>
        <dbReference type="EMBL" id="QTR50059.1"/>
    </source>
</evidence>